<evidence type="ECO:0000256" key="1">
    <source>
        <dbReference type="SAM" id="MobiDB-lite"/>
    </source>
</evidence>
<sequence length="471" mass="44835">MSPQCSLEEAAPLLRAISLPLPHLTEASAASYAARPSSAASTDWLSAEYTSEVLLERKSYEGTVRAGKPRRSAAAAFVDAAPSTPVCTSASGAADAASGKTNGGSLKVAVVDVSSSGCGTGSGSWPLHILDAAAAAVAKGSAEMLDVSSAAAALLTISLPDAEDEFVAGAPQPCVGSAAEAAATDAAPADVAAAQGLGHLLPSLPIDMPAAPPATAAAAAPSSAGTNSACGSPIHGVVTDPGYAALVCGSGSHRGCESGSGFGSGSGGGYGLWPGGGSAAWRGIGGSNDGVDTSSVVAAAVGGGCGGVPLHPVLMEVVKELAAMRAEMGLGLGLGAGPGAGPMGPMGPAPGVPTPPPTRVSSISASGGILSGGRPQASAARATRLRRQSGPAHASATTASLGAAAAAAVQAAALASPSPRVCSAGAAAPMLTAAAADLGASPPVQRVPTGHRPHAGGGRAKRNASTRRSVG</sequence>
<keyword evidence="3" id="KW-1185">Reference proteome</keyword>
<feature type="region of interest" description="Disordered" evidence="1">
    <location>
        <begin position="439"/>
        <end position="471"/>
    </location>
</feature>
<evidence type="ECO:0000313" key="3">
    <source>
        <dbReference type="Proteomes" id="UP000612055"/>
    </source>
</evidence>
<organism evidence="2 3">
    <name type="scientific">Edaphochlamys debaryana</name>
    <dbReference type="NCBI Taxonomy" id="47281"/>
    <lineage>
        <taxon>Eukaryota</taxon>
        <taxon>Viridiplantae</taxon>
        <taxon>Chlorophyta</taxon>
        <taxon>core chlorophytes</taxon>
        <taxon>Chlorophyceae</taxon>
        <taxon>CS clade</taxon>
        <taxon>Chlamydomonadales</taxon>
        <taxon>Chlamydomonadales incertae sedis</taxon>
        <taxon>Edaphochlamys</taxon>
    </lineage>
</organism>
<protein>
    <submittedName>
        <fullName evidence="2">Uncharacterized protein</fullName>
    </submittedName>
</protein>
<dbReference type="AlphaFoldDB" id="A0A835XG43"/>
<accession>A0A835XG43</accession>
<dbReference type="EMBL" id="JAEHOE010000224">
    <property type="protein sequence ID" value="KAG2482407.1"/>
    <property type="molecule type" value="Genomic_DNA"/>
</dbReference>
<feature type="region of interest" description="Disordered" evidence="1">
    <location>
        <begin position="346"/>
        <end position="396"/>
    </location>
</feature>
<evidence type="ECO:0000313" key="2">
    <source>
        <dbReference type="EMBL" id="KAG2482407.1"/>
    </source>
</evidence>
<name>A0A835XG43_9CHLO</name>
<feature type="compositionally biased region" description="Basic residues" evidence="1">
    <location>
        <begin position="449"/>
        <end position="471"/>
    </location>
</feature>
<dbReference type="Proteomes" id="UP000612055">
    <property type="component" value="Unassembled WGS sequence"/>
</dbReference>
<reference evidence="2" key="1">
    <citation type="journal article" date="2020" name="bioRxiv">
        <title>Comparative genomics of Chlamydomonas.</title>
        <authorList>
            <person name="Craig R.J."/>
            <person name="Hasan A.R."/>
            <person name="Ness R.W."/>
            <person name="Keightley P.D."/>
        </authorList>
    </citation>
    <scope>NUCLEOTIDE SEQUENCE</scope>
    <source>
        <strain evidence="2">CCAP 11/70</strain>
    </source>
</reference>
<feature type="compositionally biased region" description="Pro residues" evidence="1">
    <location>
        <begin position="346"/>
        <end position="358"/>
    </location>
</feature>
<comment type="caution">
    <text evidence="2">The sequence shown here is derived from an EMBL/GenBank/DDBJ whole genome shotgun (WGS) entry which is preliminary data.</text>
</comment>
<proteinExistence type="predicted"/>
<gene>
    <name evidence="2" type="ORF">HYH03_018643</name>
</gene>